<gene>
    <name evidence="2" type="ORF">CTEN210_17780</name>
</gene>
<organism evidence="2 3">
    <name type="scientific">Chaetoceros tenuissimus</name>
    <dbReference type="NCBI Taxonomy" id="426638"/>
    <lineage>
        <taxon>Eukaryota</taxon>
        <taxon>Sar</taxon>
        <taxon>Stramenopiles</taxon>
        <taxon>Ochrophyta</taxon>
        <taxon>Bacillariophyta</taxon>
        <taxon>Coscinodiscophyceae</taxon>
        <taxon>Chaetocerotophycidae</taxon>
        <taxon>Chaetocerotales</taxon>
        <taxon>Chaetocerotaceae</taxon>
        <taxon>Chaetoceros</taxon>
    </lineage>
</organism>
<proteinExistence type="predicted"/>
<dbReference type="EMBL" id="BLLK01000074">
    <property type="protein sequence ID" value="GFH61304.1"/>
    <property type="molecule type" value="Genomic_DNA"/>
</dbReference>
<keyword evidence="1" id="KW-0732">Signal</keyword>
<evidence type="ECO:0000313" key="3">
    <source>
        <dbReference type="Proteomes" id="UP001054902"/>
    </source>
</evidence>
<accession>A0AAD3DER3</accession>
<dbReference type="AlphaFoldDB" id="A0AAD3DER3"/>
<reference evidence="2 3" key="1">
    <citation type="journal article" date="2021" name="Sci. Rep.">
        <title>The genome of the diatom Chaetoceros tenuissimus carries an ancient integrated fragment of an extant virus.</title>
        <authorList>
            <person name="Hongo Y."/>
            <person name="Kimura K."/>
            <person name="Takaki Y."/>
            <person name="Yoshida Y."/>
            <person name="Baba S."/>
            <person name="Kobayashi G."/>
            <person name="Nagasaki K."/>
            <person name="Hano T."/>
            <person name="Tomaru Y."/>
        </authorList>
    </citation>
    <scope>NUCLEOTIDE SEQUENCE [LARGE SCALE GENOMIC DNA]</scope>
    <source>
        <strain evidence="2 3">NIES-3715</strain>
    </source>
</reference>
<evidence type="ECO:0000256" key="1">
    <source>
        <dbReference type="SAM" id="SignalP"/>
    </source>
</evidence>
<sequence>MVSFLKIASLTSLLFILMHMLEYVSAGPIVAGSGVAMCYSACNAGYVTCMMGCGLVAGVAGPLAGPAAAACSVTQGACMSACTVGGLAAVTAPTP</sequence>
<evidence type="ECO:0000313" key="2">
    <source>
        <dbReference type="EMBL" id="GFH61304.1"/>
    </source>
</evidence>
<dbReference type="Proteomes" id="UP001054902">
    <property type="component" value="Unassembled WGS sequence"/>
</dbReference>
<name>A0AAD3DER3_9STRA</name>
<feature type="signal peptide" evidence="1">
    <location>
        <begin position="1"/>
        <end position="26"/>
    </location>
</feature>
<feature type="chain" id="PRO_5041929106" evidence="1">
    <location>
        <begin position="27"/>
        <end position="95"/>
    </location>
</feature>
<protein>
    <submittedName>
        <fullName evidence="2">Uncharacterized protein</fullName>
    </submittedName>
</protein>
<keyword evidence="3" id="KW-1185">Reference proteome</keyword>
<comment type="caution">
    <text evidence="2">The sequence shown here is derived from an EMBL/GenBank/DDBJ whole genome shotgun (WGS) entry which is preliminary data.</text>
</comment>